<dbReference type="PANTHER" id="PTHR43768">
    <property type="entry name" value="TREHALOSE 6-PHOSPHATE PHOSPHATASE"/>
    <property type="match status" value="1"/>
</dbReference>
<comment type="function">
    <text evidence="5">Removes the phosphate from trehalose 6-phosphate to produce free trehalose.</text>
</comment>
<dbReference type="NCBIfam" id="TIGR00685">
    <property type="entry name" value="T6PP"/>
    <property type="match status" value="1"/>
</dbReference>
<keyword evidence="4 5" id="KW-0378">Hydrolase</keyword>
<dbReference type="InterPro" id="IPR003337">
    <property type="entry name" value="Trehalose_PPase"/>
</dbReference>
<evidence type="ECO:0000256" key="2">
    <source>
        <dbReference type="ARBA" id="ARBA00005199"/>
    </source>
</evidence>
<name>A0A3G5BIL8_DOLGE</name>
<evidence type="ECO:0000256" key="3">
    <source>
        <dbReference type="ARBA" id="ARBA00008770"/>
    </source>
</evidence>
<dbReference type="Gene3D" id="3.40.50.1000">
    <property type="entry name" value="HAD superfamily/HAD-like"/>
    <property type="match status" value="1"/>
</dbReference>
<proteinExistence type="evidence at transcript level"/>
<keyword evidence="6" id="KW-0732">Signal</keyword>
<feature type="chain" id="PRO_5018097197" description="Trehalose 6-phosphate phosphatase" evidence="6">
    <location>
        <begin position="26"/>
        <end position="302"/>
    </location>
</feature>
<comment type="catalytic activity">
    <reaction evidence="1 5">
        <text>alpha,alpha-trehalose 6-phosphate + H2O = alpha,alpha-trehalose + phosphate</text>
        <dbReference type="Rhea" id="RHEA:23420"/>
        <dbReference type="ChEBI" id="CHEBI:15377"/>
        <dbReference type="ChEBI" id="CHEBI:16551"/>
        <dbReference type="ChEBI" id="CHEBI:43474"/>
        <dbReference type="ChEBI" id="CHEBI:58429"/>
        <dbReference type="EC" id="3.1.3.12"/>
    </reaction>
</comment>
<dbReference type="NCBIfam" id="TIGR01484">
    <property type="entry name" value="HAD-SF-IIB"/>
    <property type="match status" value="1"/>
</dbReference>
<comment type="similarity">
    <text evidence="3 5">Belongs to the trehalose phosphatase family.</text>
</comment>
<evidence type="ECO:0000256" key="4">
    <source>
        <dbReference type="ARBA" id="ARBA00022801"/>
    </source>
</evidence>
<comment type="pathway">
    <text evidence="2 5">Glycan biosynthesis; trehalose biosynthesis.</text>
</comment>
<dbReference type="UniPathway" id="UPA00299"/>
<dbReference type="Pfam" id="PF02358">
    <property type="entry name" value="Trehalose_PPase"/>
    <property type="match status" value="1"/>
</dbReference>
<reference evidence="7" key="1">
    <citation type="journal article" date="2018" name="Toxins">
        <title>Buzz kill: function and proteomic composition of venom from the giant assassin fly Dolopus genitalis (Diptera: Asilidae).</title>
        <authorList>
            <person name="Walker A.A."/>
            <person name="Dobson J."/>
            <person name="Jin J."/>
            <person name="Robinson S.D."/>
            <person name="Herzig V."/>
            <person name="Vetter I."/>
            <person name="King G.F."/>
            <person name="Fry B.G."/>
        </authorList>
    </citation>
    <scope>NUCLEOTIDE SEQUENCE</scope>
    <source>
        <strain evidence="7">Dg106</strain>
        <tissue evidence="7">Venom/thoracic glands</tissue>
    </source>
</reference>
<comment type="cofactor">
    <cofactor evidence="5">
        <name>a divalent metal cation</name>
        <dbReference type="ChEBI" id="CHEBI:60240"/>
    </cofactor>
</comment>
<dbReference type="EC" id="3.1.3.12" evidence="5"/>
<dbReference type="InterPro" id="IPR044651">
    <property type="entry name" value="OTSB-like"/>
</dbReference>
<dbReference type="SUPFAM" id="SSF56784">
    <property type="entry name" value="HAD-like"/>
    <property type="match status" value="1"/>
</dbReference>
<evidence type="ECO:0000256" key="6">
    <source>
        <dbReference type="SAM" id="SignalP"/>
    </source>
</evidence>
<protein>
    <recommendedName>
        <fullName evidence="5">Trehalose 6-phosphate phosphatase</fullName>
        <ecNumber evidence="5">3.1.3.12</ecNumber>
    </recommendedName>
</protein>
<organism evidence="7">
    <name type="scientific">Dolopus genitalis</name>
    <name type="common">Giant Australian assassin fly</name>
    <name type="synonym">Asilus genitalis</name>
    <dbReference type="NCBI Taxonomy" id="2488630"/>
    <lineage>
        <taxon>Eukaryota</taxon>
        <taxon>Metazoa</taxon>
        <taxon>Ecdysozoa</taxon>
        <taxon>Arthropoda</taxon>
        <taxon>Hexapoda</taxon>
        <taxon>Insecta</taxon>
        <taxon>Pterygota</taxon>
        <taxon>Neoptera</taxon>
        <taxon>Endopterygota</taxon>
        <taxon>Diptera</taxon>
        <taxon>Brachycera</taxon>
        <taxon>Muscomorpha</taxon>
        <taxon>Asiloidea</taxon>
        <taxon>Asilidae</taxon>
        <taxon>Asilinae</taxon>
        <taxon>Dolopus</taxon>
    </lineage>
</organism>
<dbReference type="GO" id="GO:0005992">
    <property type="term" value="P:trehalose biosynthetic process"/>
    <property type="evidence" value="ECO:0007669"/>
    <property type="project" value="UniProtKB-UniPathway"/>
</dbReference>
<dbReference type="InterPro" id="IPR036412">
    <property type="entry name" value="HAD-like_sf"/>
</dbReference>
<dbReference type="AlphaFoldDB" id="A0A3G5BIL8"/>
<dbReference type="PANTHER" id="PTHR43768:SF3">
    <property type="entry name" value="TREHALOSE 6-PHOSPHATE PHOSPHATASE"/>
    <property type="match status" value="1"/>
</dbReference>
<accession>A0A3G5BIL8</accession>
<dbReference type="InterPro" id="IPR023214">
    <property type="entry name" value="HAD_sf"/>
</dbReference>
<dbReference type="EMBL" id="MK075224">
    <property type="protein sequence ID" value="AYV99627.1"/>
    <property type="molecule type" value="mRNA"/>
</dbReference>
<evidence type="ECO:0000256" key="1">
    <source>
        <dbReference type="ARBA" id="ARBA00000500"/>
    </source>
</evidence>
<dbReference type="GO" id="GO:0004805">
    <property type="term" value="F:trehalose-phosphatase activity"/>
    <property type="evidence" value="ECO:0007669"/>
    <property type="project" value="UniProtKB-EC"/>
</dbReference>
<feature type="signal peptide" evidence="6">
    <location>
        <begin position="1"/>
        <end position="25"/>
    </location>
</feature>
<sequence length="302" mass="33652">MWKFIKKDSFLAFCLIIGAINMTQGNCKTIPSKKVAPVVETAEDIQNALSGYIANSNKIAVILDYDGTLAQLETRPGEKSMSKEVADVLQRLAANTRVFLSIISGRGLSDIKDKVKISNITYGGNHGIEIENPDGTRSDFELPTAVKEAYSKMLAELQEKVANHGAWVEDKKASLTFHYSETPTDFIVALRDEAIRIIESHGFRAEKAHFAVEGKPPVNWNKGEAAKFILQKNFGNNWRNSVKITYIGDDTTDEDAMKALQGSGRTFRINADPSFETYADFRLPNLDKTPLVLKYIADYYSQ</sequence>
<dbReference type="Gene3D" id="3.30.70.1020">
    <property type="entry name" value="Trehalose-6-phosphate phosphatase related protein, domain 2"/>
    <property type="match status" value="1"/>
</dbReference>
<evidence type="ECO:0000313" key="7">
    <source>
        <dbReference type="EMBL" id="AYV99627.1"/>
    </source>
</evidence>
<evidence type="ECO:0000256" key="5">
    <source>
        <dbReference type="RuleBase" id="RU361117"/>
    </source>
</evidence>
<dbReference type="InterPro" id="IPR006379">
    <property type="entry name" value="HAD-SF_hydro_IIB"/>
</dbReference>